<organism evidence="2 3">
    <name type="scientific">Ancylostoma ceylanicum</name>
    <dbReference type="NCBI Taxonomy" id="53326"/>
    <lineage>
        <taxon>Eukaryota</taxon>
        <taxon>Metazoa</taxon>
        <taxon>Ecdysozoa</taxon>
        <taxon>Nematoda</taxon>
        <taxon>Chromadorea</taxon>
        <taxon>Rhabditida</taxon>
        <taxon>Rhabditina</taxon>
        <taxon>Rhabditomorpha</taxon>
        <taxon>Strongyloidea</taxon>
        <taxon>Ancylostomatidae</taxon>
        <taxon>Ancylostomatinae</taxon>
        <taxon>Ancylostoma</taxon>
    </lineage>
</organism>
<name>A0A016VA48_9BILA</name>
<keyword evidence="1" id="KW-1133">Transmembrane helix</keyword>
<keyword evidence="1" id="KW-0472">Membrane</keyword>
<dbReference type="OrthoDB" id="272512at2759"/>
<gene>
    <name evidence="2" type="primary">Acey_s0014.g2205</name>
    <name evidence="2" type="ORF">Y032_0014g2205</name>
</gene>
<keyword evidence="1" id="KW-0812">Transmembrane</keyword>
<dbReference type="EMBL" id="JARK01001350">
    <property type="protein sequence ID" value="EYC23897.1"/>
    <property type="molecule type" value="Genomic_DNA"/>
</dbReference>
<comment type="caution">
    <text evidence="2">The sequence shown here is derived from an EMBL/GenBank/DDBJ whole genome shotgun (WGS) entry which is preliminary data.</text>
</comment>
<sequence>MILQLLAIYASILLGCIISTTCLILLGKSWGPLPHFYLRIVRWIQNQYPKVYPRSPAPWPAIIKKSSKNCLVRNKGSSSAQFSFLQNPRDHLEISLDAMHSGLEAIVQDPTGFVAPLVWCLSRTRRWRGLCTLRSEKKEVLKNVSNWEEKGG</sequence>
<dbReference type="AlphaFoldDB" id="A0A016VA48"/>
<dbReference type="Proteomes" id="UP000024635">
    <property type="component" value="Unassembled WGS sequence"/>
</dbReference>
<reference evidence="3" key="1">
    <citation type="journal article" date="2015" name="Nat. Genet.">
        <title>The genome and transcriptome of the zoonotic hookworm Ancylostoma ceylanicum identify infection-specific gene families.</title>
        <authorList>
            <person name="Schwarz E.M."/>
            <person name="Hu Y."/>
            <person name="Antoshechkin I."/>
            <person name="Miller M.M."/>
            <person name="Sternberg P.W."/>
            <person name="Aroian R.V."/>
        </authorList>
    </citation>
    <scope>NUCLEOTIDE SEQUENCE</scope>
    <source>
        <strain evidence="3">HY135</strain>
    </source>
</reference>
<feature type="transmembrane region" description="Helical" evidence="1">
    <location>
        <begin position="6"/>
        <end position="26"/>
    </location>
</feature>
<accession>A0A016VA48</accession>
<evidence type="ECO:0000313" key="2">
    <source>
        <dbReference type="EMBL" id="EYC23897.1"/>
    </source>
</evidence>
<dbReference type="STRING" id="53326.A0A016VA48"/>
<evidence type="ECO:0000313" key="3">
    <source>
        <dbReference type="Proteomes" id="UP000024635"/>
    </source>
</evidence>
<keyword evidence="3" id="KW-1185">Reference proteome</keyword>
<proteinExistence type="predicted"/>
<protein>
    <submittedName>
        <fullName evidence="2">Uncharacterized protein</fullName>
    </submittedName>
</protein>
<evidence type="ECO:0000256" key="1">
    <source>
        <dbReference type="SAM" id="Phobius"/>
    </source>
</evidence>